<dbReference type="InterPro" id="IPR026992">
    <property type="entry name" value="DIOX_N"/>
</dbReference>
<dbReference type="InterPro" id="IPR005123">
    <property type="entry name" value="Oxoglu/Fe-dep_dioxygenase_dom"/>
</dbReference>
<dbReference type="InterPro" id="IPR050231">
    <property type="entry name" value="Iron_ascorbate_oxido_reductase"/>
</dbReference>
<protein>
    <recommendedName>
        <fullName evidence="6">Fe2OG dioxygenase domain-containing protein</fullName>
    </recommendedName>
</protein>
<evidence type="ECO:0000256" key="3">
    <source>
        <dbReference type="ARBA" id="ARBA00023002"/>
    </source>
</evidence>
<evidence type="ECO:0000256" key="5">
    <source>
        <dbReference type="RuleBase" id="RU003682"/>
    </source>
</evidence>
<evidence type="ECO:0000313" key="7">
    <source>
        <dbReference type="EMBL" id="TVU17225.1"/>
    </source>
</evidence>
<reference evidence="7 8" key="1">
    <citation type="journal article" date="2019" name="Sci. Rep.">
        <title>A high-quality genome of Eragrostis curvula grass provides insights into Poaceae evolution and supports new strategies to enhance forage quality.</title>
        <authorList>
            <person name="Carballo J."/>
            <person name="Santos B.A.C.M."/>
            <person name="Zappacosta D."/>
            <person name="Garbus I."/>
            <person name="Selva J.P."/>
            <person name="Gallo C.A."/>
            <person name="Diaz A."/>
            <person name="Albertini E."/>
            <person name="Caccamo M."/>
            <person name="Echenique V."/>
        </authorList>
    </citation>
    <scope>NUCLEOTIDE SEQUENCE [LARGE SCALE GENOMIC DNA]</scope>
    <source>
        <strain evidence="8">cv. Victoria</strain>
        <tissue evidence="7">Leaf</tissue>
    </source>
</reference>
<comment type="similarity">
    <text evidence="5">Belongs to the iron/ascorbate-dependent oxidoreductase family.</text>
</comment>
<dbReference type="Pfam" id="PF14226">
    <property type="entry name" value="DIOX_N"/>
    <property type="match status" value="1"/>
</dbReference>
<keyword evidence="2 5" id="KW-0479">Metal-binding</keyword>
<dbReference type="Proteomes" id="UP000324897">
    <property type="component" value="Chromosome 7"/>
</dbReference>
<dbReference type="GO" id="GO:0046872">
    <property type="term" value="F:metal ion binding"/>
    <property type="evidence" value="ECO:0007669"/>
    <property type="project" value="UniProtKB-KW"/>
</dbReference>
<dbReference type="InterPro" id="IPR027443">
    <property type="entry name" value="IPNS-like_sf"/>
</dbReference>
<keyword evidence="3 5" id="KW-0560">Oxidoreductase</keyword>
<dbReference type="AlphaFoldDB" id="A0A5J9U115"/>
<evidence type="ECO:0000256" key="1">
    <source>
        <dbReference type="ARBA" id="ARBA00001961"/>
    </source>
</evidence>
<dbReference type="EMBL" id="RWGY01000029">
    <property type="protein sequence ID" value="TVU17225.1"/>
    <property type="molecule type" value="Genomic_DNA"/>
</dbReference>
<evidence type="ECO:0000313" key="8">
    <source>
        <dbReference type="Proteomes" id="UP000324897"/>
    </source>
</evidence>
<keyword evidence="8" id="KW-1185">Reference proteome</keyword>
<feature type="non-terminal residue" evidence="7">
    <location>
        <position position="1"/>
    </location>
</feature>
<dbReference type="Pfam" id="PF03171">
    <property type="entry name" value="2OG-FeII_Oxy"/>
    <property type="match status" value="1"/>
</dbReference>
<proteinExistence type="inferred from homology"/>
<sequence length="322" mass="36299">MSSSSSSQAATAPYFEFRTADRVPETHVWSGPHDHPTVESTGRDAVPVVDMRDPDAARAVARAAEEWGAFLLVGHGVPAEVAARVEEQAVRLFERPAPEKTRARHFDKQMRSEGYTFDPAAIRSEFRRVWPDGGDDYLRFWCFLSCITPSSSPAFWCMCLVSCQLSSRSKLLRVFFRAMGLTDEQIATGETERKIRDTLTPAMRLNLYPKCPDPERAMGLAAHTDSVFFSVVVQNLVPGLQLFRPRTDRWVTVPMLPGAFTVVIDDLFHVLTNGRFHNVLHRAVEEDIRNGQVVPGNAAGYRRRASELMKRAIRNNRSEYQS</sequence>
<feature type="domain" description="Fe2OG dioxygenase" evidence="6">
    <location>
        <begin position="198"/>
        <end position="317"/>
    </location>
</feature>
<evidence type="ECO:0000256" key="2">
    <source>
        <dbReference type="ARBA" id="ARBA00022723"/>
    </source>
</evidence>
<comment type="caution">
    <text evidence="7">The sequence shown here is derived from an EMBL/GenBank/DDBJ whole genome shotgun (WGS) entry which is preliminary data.</text>
</comment>
<keyword evidence="4 5" id="KW-0408">Iron</keyword>
<dbReference type="Gramene" id="TVU17225">
    <property type="protein sequence ID" value="TVU17225"/>
    <property type="gene ID" value="EJB05_33244"/>
</dbReference>
<dbReference type="InterPro" id="IPR044861">
    <property type="entry name" value="IPNS-like_FE2OG_OXY"/>
</dbReference>
<accession>A0A5J9U115</accession>
<dbReference type="PANTHER" id="PTHR47990">
    <property type="entry name" value="2-OXOGLUTARATE (2OG) AND FE(II)-DEPENDENT OXYGENASE SUPERFAMILY PROTEIN-RELATED"/>
    <property type="match status" value="1"/>
</dbReference>
<dbReference type="OrthoDB" id="288590at2759"/>
<dbReference type="SUPFAM" id="SSF51197">
    <property type="entry name" value="Clavaminate synthase-like"/>
    <property type="match status" value="1"/>
</dbReference>
<evidence type="ECO:0000256" key="4">
    <source>
        <dbReference type="ARBA" id="ARBA00023004"/>
    </source>
</evidence>
<dbReference type="PROSITE" id="PS51471">
    <property type="entry name" value="FE2OG_OXY"/>
    <property type="match status" value="1"/>
</dbReference>
<dbReference type="GO" id="GO:0016491">
    <property type="term" value="F:oxidoreductase activity"/>
    <property type="evidence" value="ECO:0007669"/>
    <property type="project" value="UniProtKB-KW"/>
</dbReference>
<evidence type="ECO:0000259" key="6">
    <source>
        <dbReference type="PROSITE" id="PS51471"/>
    </source>
</evidence>
<organism evidence="7 8">
    <name type="scientific">Eragrostis curvula</name>
    <name type="common">weeping love grass</name>
    <dbReference type="NCBI Taxonomy" id="38414"/>
    <lineage>
        <taxon>Eukaryota</taxon>
        <taxon>Viridiplantae</taxon>
        <taxon>Streptophyta</taxon>
        <taxon>Embryophyta</taxon>
        <taxon>Tracheophyta</taxon>
        <taxon>Spermatophyta</taxon>
        <taxon>Magnoliopsida</taxon>
        <taxon>Liliopsida</taxon>
        <taxon>Poales</taxon>
        <taxon>Poaceae</taxon>
        <taxon>PACMAD clade</taxon>
        <taxon>Chloridoideae</taxon>
        <taxon>Eragrostideae</taxon>
        <taxon>Eragrostidinae</taxon>
        <taxon>Eragrostis</taxon>
    </lineage>
</organism>
<dbReference type="Gene3D" id="2.60.120.330">
    <property type="entry name" value="B-lactam Antibiotic, Isopenicillin N Synthase, Chain"/>
    <property type="match status" value="1"/>
</dbReference>
<comment type="cofactor">
    <cofactor evidence="1">
        <name>L-ascorbate</name>
        <dbReference type="ChEBI" id="CHEBI:38290"/>
    </cofactor>
</comment>
<name>A0A5J9U115_9POAL</name>
<gene>
    <name evidence="7" type="ORF">EJB05_33244</name>
</gene>